<gene>
    <name evidence="2" type="ORF">ESU54_01035</name>
</gene>
<keyword evidence="1" id="KW-0732">Signal</keyword>
<dbReference type="Gene3D" id="2.40.160.20">
    <property type="match status" value="1"/>
</dbReference>
<dbReference type="EMBL" id="VORT01000001">
    <property type="protein sequence ID" value="TXD74808.1"/>
    <property type="molecule type" value="Genomic_DNA"/>
</dbReference>
<dbReference type="OrthoDB" id="1450254at2"/>
<comment type="caution">
    <text evidence="2">The sequence shown here is derived from an EMBL/GenBank/DDBJ whole genome shotgun (WGS) entry which is preliminary data.</text>
</comment>
<accession>A0A5C6Z4M9</accession>
<proteinExistence type="predicted"/>
<name>A0A5C6Z4M9_9FLAO</name>
<evidence type="ECO:0000256" key="1">
    <source>
        <dbReference type="SAM" id="SignalP"/>
    </source>
</evidence>
<dbReference type="AlphaFoldDB" id="A0A5C6Z4M9"/>
<evidence type="ECO:0000313" key="2">
    <source>
        <dbReference type="EMBL" id="TXD74808.1"/>
    </source>
</evidence>
<dbReference type="Proteomes" id="UP000321497">
    <property type="component" value="Unassembled WGS sequence"/>
</dbReference>
<dbReference type="SUPFAM" id="SSF56925">
    <property type="entry name" value="OMPA-like"/>
    <property type="match status" value="1"/>
</dbReference>
<dbReference type="RefSeq" id="WP_111842966.1">
    <property type="nucleotide sequence ID" value="NZ_UEGI01000001.1"/>
</dbReference>
<reference evidence="2 3" key="1">
    <citation type="submission" date="2019-08" db="EMBL/GenBank/DDBJ databases">
        <title>Genome of Aequorivita antarctica SW49 (type strain).</title>
        <authorList>
            <person name="Bowman J.P."/>
        </authorList>
    </citation>
    <scope>NUCLEOTIDE SEQUENCE [LARGE SCALE GENOMIC DNA]</scope>
    <source>
        <strain evidence="2 3">SW49</strain>
    </source>
</reference>
<keyword evidence="3" id="KW-1185">Reference proteome</keyword>
<feature type="signal peptide" evidence="1">
    <location>
        <begin position="1"/>
        <end position="18"/>
    </location>
</feature>
<organism evidence="2 3">
    <name type="scientific">Aequorivita antarctica</name>
    <dbReference type="NCBI Taxonomy" id="153266"/>
    <lineage>
        <taxon>Bacteria</taxon>
        <taxon>Pseudomonadati</taxon>
        <taxon>Bacteroidota</taxon>
        <taxon>Flavobacteriia</taxon>
        <taxon>Flavobacteriales</taxon>
        <taxon>Flavobacteriaceae</taxon>
        <taxon>Aequorivita</taxon>
    </lineage>
</organism>
<feature type="chain" id="PRO_5022910791" description="Porin family protein" evidence="1">
    <location>
        <begin position="19"/>
        <end position="177"/>
    </location>
</feature>
<evidence type="ECO:0008006" key="4">
    <source>
        <dbReference type="Google" id="ProtNLM"/>
    </source>
</evidence>
<sequence>MKKLLFIFAFLFYITAFTQNHKGEMILSVAVSPYPTTTNNEDDFGALGLASFEFFVSNKVSLSGSFFTSNNTLIKDNSGVTIHSYGFIPSIHYYFVNKEKWNVFAQAGYGFGFEDQTQGYIENSALTVYNIGPGAHYKIGEKLYLKLLLPYFNARNITLNVDAADGIAVFLGFGFKL</sequence>
<protein>
    <recommendedName>
        <fullName evidence="4">Porin family protein</fullName>
    </recommendedName>
</protein>
<dbReference type="InterPro" id="IPR011250">
    <property type="entry name" value="OMP/PagP_B-barrel"/>
</dbReference>
<evidence type="ECO:0000313" key="3">
    <source>
        <dbReference type="Proteomes" id="UP000321497"/>
    </source>
</evidence>